<dbReference type="EMBL" id="CAJNOU010000365">
    <property type="protein sequence ID" value="CAF0974223.1"/>
    <property type="molecule type" value="Genomic_DNA"/>
</dbReference>
<dbReference type="InterPro" id="IPR042272">
    <property type="entry name" value="ATP12_ATP_synth-F1-assembly_N"/>
</dbReference>
<dbReference type="GO" id="GO:0005739">
    <property type="term" value="C:mitochondrion"/>
    <property type="evidence" value="ECO:0007669"/>
    <property type="project" value="UniProtKB-SubCell"/>
</dbReference>
<evidence type="ECO:0000256" key="2">
    <source>
        <dbReference type="ARBA" id="ARBA00008231"/>
    </source>
</evidence>
<dbReference type="Proteomes" id="UP000663882">
    <property type="component" value="Unassembled WGS sequence"/>
</dbReference>
<reference evidence="6" key="1">
    <citation type="submission" date="2021-02" db="EMBL/GenBank/DDBJ databases">
        <authorList>
            <person name="Nowell W R."/>
        </authorList>
    </citation>
    <scope>NUCLEOTIDE SEQUENCE</scope>
</reference>
<accession>A0A813ZPS6</accession>
<evidence type="ECO:0000256" key="3">
    <source>
        <dbReference type="ARBA" id="ARBA00022946"/>
    </source>
</evidence>
<dbReference type="EMBL" id="CAJOAX010002323">
    <property type="protein sequence ID" value="CAF3787869.1"/>
    <property type="molecule type" value="Genomic_DNA"/>
</dbReference>
<dbReference type="EMBL" id="CAJOBE010002303">
    <property type="protein sequence ID" value="CAF3813362.1"/>
    <property type="molecule type" value="Genomic_DNA"/>
</dbReference>
<dbReference type="Gene3D" id="1.10.3580.10">
    <property type="entry name" value="ATP12 ATPase"/>
    <property type="match status" value="1"/>
</dbReference>
<dbReference type="InterPro" id="IPR023335">
    <property type="entry name" value="ATP12_ortho_dom_sf"/>
</dbReference>
<dbReference type="SUPFAM" id="SSF160909">
    <property type="entry name" value="ATP12-like"/>
    <property type="match status" value="1"/>
</dbReference>
<dbReference type="PANTHER" id="PTHR21013:SF10">
    <property type="entry name" value="ATP SYNTHASE MITOCHONDRIAL F1 COMPLEX ASSEMBLY FACTOR 2"/>
    <property type="match status" value="1"/>
</dbReference>
<keyword evidence="5" id="KW-0143">Chaperone</keyword>
<gene>
    <name evidence="9" type="ORF">FNK824_LOCUS15707</name>
    <name evidence="8" type="ORF">OTI717_LOCUS17541</name>
    <name evidence="6" type="ORF">RFH988_LOCUS9038</name>
    <name evidence="7" type="ORF">SEV965_LOCUS9409</name>
</gene>
<comment type="caution">
    <text evidence="6">The sequence shown here is derived from an EMBL/GenBank/DDBJ whole genome shotgun (WGS) entry which is preliminary data.</text>
</comment>
<dbReference type="AlphaFoldDB" id="A0A813ZPS6"/>
<evidence type="ECO:0000313" key="7">
    <source>
        <dbReference type="EMBL" id="CAF0974223.1"/>
    </source>
</evidence>
<proteinExistence type="inferred from homology"/>
<dbReference type="Proteomes" id="UP000663823">
    <property type="component" value="Unassembled WGS sequence"/>
</dbReference>
<dbReference type="Gene3D" id="3.30.2180.10">
    <property type="entry name" value="ATP12-like"/>
    <property type="match status" value="1"/>
</dbReference>
<dbReference type="GO" id="GO:0033615">
    <property type="term" value="P:mitochondrial proton-transporting ATP synthase complex assembly"/>
    <property type="evidence" value="ECO:0007669"/>
    <property type="project" value="TreeGrafter"/>
</dbReference>
<dbReference type="Pfam" id="PF07542">
    <property type="entry name" value="ATP12"/>
    <property type="match status" value="1"/>
</dbReference>
<dbReference type="OrthoDB" id="5673at2759"/>
<evidence type="ECO:0000313" key="8">
    <source>
        <dbReference type="EMBL" id="CAF3787869.1"/>
    </source>
</evidence>
<organism evidence="6 10">
    <name type="scientific">Rotaria sordida</name>
    <dbReference type="NCBI Taxonomy" id="392033"/>
    <lineage>
        <taxon>Eukaryota</taxon>
        <taxon>Metazoa</taxon>
        <taxon>Spiralia</taxon>
        <taxon>Gnathifera</taxon>
        <taxon>Rotifera</taxon>
        <taxon>Eurotatoria</taxon>
        <taxon>Bdelloidea</taxon>
        <taxon>Philodinida</taxon>
        <taxon>Philodinidae</taxon>
        <taxon>Rotaria</taxon>
    </lineage>
</organism>
<evidence type="ECO:0000256" key="4">
    <source>
        <dbReference type="ARBA" id="ARBA00023128"/>
    </source>
</evidence>
<evidence type="ECO:0000313" key="10">
    <source>
        <dbReference type="Proteomes" id="UP000663882"/>
    </source>
</evidence>
<name>A0A813ZPS6_9BILA</name>
<evidence type="ECO:0000256" key="1">
    <source>
        <dbReference type="ARBA" id="ARBA00004173"/>
    </source>
</evidence>
<evidence type="ECO:0000256" key="5">
    <source>
        <dbReference type="ARBA" id="ARBA00023186"/>
    </source>
</evidence>
<evidence type="ECO:0008006" key="11">
    <source>
        <dbReference type="Google" id="ProtNLM"/>
    </source>
</evidence>
<dbReference type="InterPro" id="IPR011419">
    <property type="entry name" value="ATP12_ATP_synth-F1-assembly"/>
</dbReference>
<protein>
    <recommendedName>
        <fullName evidence="11">ATP synthase mitochondrial F1 complex assembly factor 2</fullName>
    </recommendedName>
</protein>
<sequence length="280" mass="33204">MNRFLLPRLTPSIIRLCFRSTSTNFGLTNRDRKRFYKQVSIIESSPIPTKYEILLDQHKLKTPLGNIITIENEFLALALAHEWNQQIKKIDLSSMHLNSLLNTLIDNPLKLTKNQHIEKLMYFLDWDTILYRSDQPEEFRQLQIKSWDPIILFINEQFHTNFQATCNLNTKDLINKNDRNIIEKYLLNFDESSLNIFLFIVEQLKSILLTICLIKQYRSIENIATLSRLETEFQISRWSNVEHYHDYDIMDTCSKISAAYLIFYCLNNNITRTIVTNETN</sequence>
<evidence type="ECO:0000313" key="9">
    <source>
        <dbReference type="EMBL" id="CAF3813362.1"/>
    </source>
</evidence>
<keyword evidence="3" id="KW-0809">Transit peptide</keyword>
<dbReference type="EMBL" id="CAJNOO010000314">
    <property type="protein sequence ID" value="CAF0902088.1"/>
    <property type="molecule type" value="Genomic_DNA"/>
</dbReference>
<dbReference type="Proteomes" id="UP000663889">
    <property type="component" value="Unassembled WGS sequence"/>
</dbReference>
<comment type="subcellular location">
    <subcellularLocation>
        <location evidence="1">Mitochondrion</location>
    </subcellularLocation>
</comment>
<dbReference type="PANTHER" id="PTHR21013">
    <property type="entry name" value="ATP SYNTHASE MITOCHONDRIAL F1 COMPLEX ASSEMBLY FACTOR 2/ATP12 PROTEIN, MITOCHONDRIAL PRECURSOR"/>
    <property type="match status" value="1"/>
</dbReference>
<keyword evidence="4" id="KW-0496">Mitochondrion</keyword>
<dbReference type="Proteomes" id="UP000663874">
    <property type="component" value="Unassembled WGS sequence"/>
</dbReference>
<evidence type="ECO:0000313" key="6">
    <source>
        <dbReference type="EMBL" id="CAF0902088.1"/>
    </source>
</evidence>
<comment type="similarity">
    <text evidence="2">Belongs to the ATP12 family.</text>
</comment>